<dbReference type="WBParaSite" id="jg15413.2">
    <property type="protein sequence ID" value="jg15413.2"/>
    <property type="gene ID" value="jg15413"/>
</dbReference>
<dbReference type="PANTHER" id="PTHR31552">
    <property type="entry name" value="SERPENTINE RECEPTOR CLASS GAMMA"/>
    <property type="match status" value="1"/>
</dbReference>
<evidence type="ECO:0000256" key="2">
    <source>
        <dbReference type="ARBA" id="ARBA00005692"/>
    </source>
</evidence>
<comment type="subcellular location">
    <subcellularLocation>
        <location evidence="1">Membrane</location>
        <topology evidence="1">Multi-pass membrane protein</topology>
    </subcellularLocation>
</comment>
<feature type="transmembrane region" description="Helical" evidence="6">
    <location>
        <begin position="150"/>
        <end position="175"/>
    </location>
</feature>
<dbReference type="GO" id="GO:0016020">
    <property type="term" value="C:membrane"/>
    <property type="evidence" value="ECO:0007669"/>
    <property type="project" value="UniProtKB-SubCell"/>
</dbReference>
<keyword evidence="7" id="KW-1185">Reference proteome</keyword>
<dbReference type="SUPFAM" id="SSF81321">
    <property type="entry name" value="Family A G protein-coupled receptor-like"/>
    <property type="match status" value="1"/>
</dbReference>
<comment type="caution">
    <text evidence="6">Lacks conserved residue(s) required for the propagation of feature annotation.</text>
</comment>
<reference evidence="8" key="1">
    <citation type="submission" date="2022-11" db="UniProtKB">
        <authorList>
            <consortium name="WormBaseParasite"/>
        </authorList>
    </citation>
    <scope>IDENTIFICATION</scope>
</reference>
<comment type="similarity">
    <text evidence="2 6">Belongs to the nematode receptor-like protein srg family.</text>
</comment>
<dbReference type="AlphaFoldDB" id="A0A915D3C9"/>
<dbReference type="Proteomes" id="UP000887574">
    <property type="component" value="Unplaced"/>
</dbReference>
<evidence type="ECO:0000256" key="4">
    <source>
        <dbReference type="ARBA" id="ARBA00022989"/>
    </source>
</evidence>
<dbReference type="Gene3D" id="1.20.1070.10">
    <property type="entry name" value="Rhodopsin 7-helix transmembrane proteins"/>
    <property type="match status" value="1"/>
</dbReference>
<name>A0A915D3C9_9BILA</name>
<evidence type="ECO:0000313" key="8">
    <source>
        <dbReference type="WBParaSite" id="jg15413.2"/>
    </source>
</evidence>
<evidence type="ECO:0000313" key="7">
    <source>
        <dbReference type="Proteomes" id="UP000887574"/>
    </source>
</evidence>
<evidence type="ECO:0000256" key="1">
    <source>
        <dbReference type="ARBA" id="ARBA00004141"/>
    </source>
</evidence>
<feature type="transmembrane region" description="Helical" evidence="6">
    <location>
        <begin position="93"/>
        <end position="119"/>
    </location>
</feature>
<dbReference type="GO" id="GO:0007606">
    <property type="term" value="P:sensory perception of chemical stimulus"/>
    <property type="evidence" value="ECO:0007669"/>
    <property type="project" value="UniProtKB-UniRule"/>
</dbReference>
<keyword evidence="3 6" id="KW-0812">Transmembrane</keyword>
<keyword evidence="4 6" id="KW-1133">Transmembrane helix</keyword>
<sequence length="292" mass="34409">MVLLRSYKTPFYTLLAYSLVWDALSWIAMYIVFRGSKTPIFFFIYDWIPQTGWIPTTLIFLNSYTLFVQWFLSHMLTFNRFVFCLNPVNYEKIWNKMFSSIIIFAHVYPLFCTWFFIYYGGYCQRVADYYLIDKNSTPIDQKSSFTRSSFYQLIVSAFNGLTALPMNMYILWTLLNRRKNHQKLTINQGKQPRDAEINLSIFTIILFLIAAITISCQAYYFMYGSIMSESEILLIINLQVYALDLYVCTAPWLLFLLSGGIRQQLKSMLKGESNEFMSQVRQSAVKKFKLSK</sequence>
<dbReference type="GO" id="GO:0004888">
    <property type="term" value="F:transmembrane signaling receptor activity"/>
    <property type="evidence" value="ECO:0007669"/>
    <property type="project" value="InterPro"/>
</dbReference>
<feature type="transmembrane region" description="Helical" evidence="6">
    <location>
        <begin position="232"/>
        <end position="257"/>
    </location>
</feature>
<evidence type="ECO:0000256" key="6">
    <source>
        <dbReference type="RuleBase" id="RU280813"/>
    </source>
</evidence>
<feature type="transmembrane region" description="Helical" evidence="6">
    <location>
        <begin position="12"/>
        <end position="33"/>
    </location>
</feature>
<evidence type="ECO:0000256" key="5">
    <source>
        <dbReference type="ARBA" id="ARBA00023136"/>
    </source>
</evidence>
<keyword evidence="5 6" id="KW-0472">Membrane</keyword>
<dbReference type="PANTHER" id="PTHR31552:SF8">
    <property type="entry name" value="SERPENTINE RECEPTOR CLASS GAMMA"/>
    <property type="match status" value="1"/>
</dbReference>
<organism evidence="7 8">
    <name type="scientific">Ditylenchus dipsaci</name>
    <dbReference type="NCBI Taxonomy" id="166011"/>
    <lineage>
        <taxon>Eukaryota</taxon>
        <taxon>Metazoa</taxon>
        <taxon>Ecdysozoa</taxon>
        <taxon>Nematoda</taxon>
        <taxon>Chromadorea</taxon>
        <taxon>Rhabditida</taxon>
        <taxon>Tylenchina</taxon>
        <taxon>Tylenchomorpha</taxon>
        <taxon>Sphaerularioidea</taxon>
        <taxon>Anguinidae</taxon>
        <taxon>Anguininae</taxon>
        <taxon>Ditylenchus</taxon>
    </lineage>
</organism>
<evidence type="ECO:0000256" key="3">
    <source>
        <dbReference type="ARBA" id="ARBA00022692"/>
    </source>
</evidence>
<feature type="transmembrane region" description="Helical" evidence="6">
    <location>
        <begin position="53"/>
        <end position="72"/>
    </location>
</feature>
<dbReference type="InterPro" id="IPR000609">
    <property type="entry name" value="7TM_GPCR_serpentine_rcpt_Srg"/>
</dbReference>
<protein>
    <recommendedName>
        <fullName evidence="6">Serpentine receptor class gamma</fullName>
    </recommendedName>
</protein>
<dbReference type="Pfam" id="PF02118">
    <property type="entry name" value="Srg"/>
    <property type="match status" value="1"/>
</dbReference>
<accession>A0A915D3C9</accession>
<proteinExistence type="inferred from homology"/>
<feature type="transmembrane region" description="Helical" evidence="6">
    <location>
        <begin position="196"/>
        <end position="220"/>
    </location>
</feature>